<keyword evidence="4" id="KW-1185">Reference proteome</keyword>
<dbReference type="EMBL" id="FNKQ01000002">
    <property type="protein sequence ID" value="SDQ52717.1"/>
    <property type="molecule type" value="Genomic_DNA"/>
</dbReference>
<dbReference type="Gene3D" id="3.30.460.10">
    <property type="entry name" value="Beta Polymerase, domain 2"/>
    <property type="match status" value="1"/>
</dbReference>
<evidence type="ECO:0000313" key="3">
    <source>
        <dbReference type="Proteomes" id="UP000199289"/>
    </source>
</evidence>
<sequence length="175" mass="20599">MDLKDRNVTFESDPYWPERYEDERERLLEVAGDRLLGVFHVGSTAIRDLPGKPALDIVAVYTDEESVQTAAEKLDEREGYERESDSTVVRWEDEYAVFVKLHAQDDQRVRNQLVFREYLRENPDARNEYERIKRTALEEHPEDLETYTKAKSEVVASILERARKEGYEERLPGFV</sequence>
<dbReference type="InterPro" id="IPR007344">
    <property type="entry name" value="GrpB/CoaE"/>
</dbReference>
<dbReference type="RefSeq" id="WP_092536210.1">
    <property type="nucleotide sequence ID" value="NZ_FNKQ01000002.1"/>
</dbReference>
<evidence type="ECO:0000313" key="4">
    <source>
        <dbReference type="Proteomes" id="UP000255421"/>
    </source>
</evidence>
<evidence type="ECO:0000313" key="1">
    <source>
        <dbReference type="EMBL" id="RDI70831.1"/>
    </source>
</evidence>
<protein>
    <submittedName>
        <fullName evidence="2">GrpB domain, predicted nucleotidyltransferase, UPF0157 family</fullName>
    </submittedName>
    <submittedName>
        <fullName evidence="1">GrpB family protein</fullName>
    </submittedName>
</protein>
<organism evidence="2 3">
    <name type="scientific">Halopelagius longus</name>
    <dbReference type="NCBI Taxonomy" id="1236180"/>
    <lineage>
        <taxon>Archaea</taxon>
        <taxon>Methanobacteriati</taxon>
        <taxon>Methanobacteriota</taxon>
        <taxon>Stenosarchaea group</taxon>
        <taxon>Halobacteria</taxon>
        <taxon>Halobacteriales</taxon>
        <taxon>Haloferacaceae</taxon>
    </lineage>
</organism>
<dbReference type="SUPFAM" id="SSF81301">
    <property type="entry name" value="Nucleotidyltransferase"/>
    <property type="match status" value="1"/>
</dbReference>
<evidence type="ECO:0000313" key="2">
    <source>
        <dbReference type="EMBL" id="SDQ52717.1"/>
    </source>
</evidence>
<dbReference type="Pfam" id="PF04229">
    <property type="entry name" value="GrpB"/>
    <property type="match status" value="1"/>
</dbReference>
<accession>A0A1H1BLB4</accession>
<dbReference type="Proteomes" id="UP000255421">
    <property type="component" value="Unassembled WGS sequence"/>
</dbReference>
<dbReference type="PANTHER" id="PTHR34822">
    <property type="entry name" value="GRPB DOMAIN PROTEIN (AFU_ORTHOLOGUE AFUA_1G01530)"/>
    <property type="match status" value="1"/>
</dbReference>
<gene>
    <name evidence="1" type="ORF">DWB78_03300</name>
    <name evidence="2" type="ORF">SAMN05216278_1848</name>
</gene>
<dbReference type="GO" id="GO:0016740">
    <property type="term" value="F:transferase activity"/>
    <property type="evidence" value="ECO:0007669"/>
    <property type="project" value="UniProtKB-KW"/>
</dbReference>
<proteinExistence type="predicted"/>
<dbReference type="InterPro" id="IPR043519">
    <property type="entry name" value="NT_sf"/>
</dbReference>
<dbReference type="PANTHER" id="PTHR34822:SF1">
    <property type="entry name" value="GRPB FAMILY PROTEIN"/>
    <property type="match status" value="1"/>
</dbReference>
<reference evidence="2" key="1">
    <citation type="submission" date="2016-10" db="EMBL/GenBank/DDBJ databases">
        <authorList>
            <person name="de Groot N.N."/>
        </authorList>
    </citation>
    <scope>NUCLEOTIDE SEQUENCE [LARGE SCALE GENOMIC DNA]</scope>
    <source>
        <strain evidence="2">CGMCC 1.12397</strain>
    </source>
</reference>
<dbReference type="EMBL" id="QQST01000001">
    <property type="protein sequence ID" value="RDI70831.1"/>
    <property type="molecule type" value="Genomic_DNA"/>
</dbReference>
<dbReference type="Proteomes" id="UP000199289">
    <property type="component" value="Unassembled WGS sequence"/>
</dbReference>
<dbReference type="AlphaFoldDB" id="A0A1H1BLB4"/>
<name>A0A1H1BLB4_9EURY</name>
<reference evidence="3" key="2">
    <citation type="submission" date="2016-10" db="EMBL/GenBank/DDBJ databases">
        <authorList>
            <person name="Varghese N."/>
            <person name="Submissions S."/>
        </authorList>
    </citation>
    <scope>NUCLEOTIDE SEQUENCE [LARGE SCALE GENOMIC DNA]</scope>
    <source>
        <strain evidence="3">CGMCC 1.12397</strain>
    </source>
</reference>
<reference evidence="1 4" key="3">
    <citation type="submission" date="2018-07" db="EMBL/GenBank/DDBJ databases">
        <title>Genome sequence of extremly halophilic archaeon Halopelagius longus strain BC12-B1.</title>
        <authorList>
            <person name="Zhang X."/>
        </authorList>
    </citation>
    <scope>NUCLEOTIDE SEQUENCE [LARGE SCALE GENOMIC DNA]</scope>
    <source>
        <strain evidence="1 4">BC12-B1</strain>
    </source>
</reference>
<keyword evidence="2" id="KW-0808">Transferase</keyword>